<accession>A0A9D1HHP9</accession>
<dbReference type="PANTHER" id="PTHR35007:SF1">
    <property type="entry name" value="PILUS ASSEMBLY PROTEIN"/>
    <property type="match status" value="1"/>
</dbReference>
<name>A0A9D1HHP9_9FIRM</name>
<reference evidence="2" key="1">
    <citation type="submission" date="2020-10" db="EMBL/GenBank/DDBJ databases">
        <authorList>
            <person name="Gilroy R."/>
        </authorList>
    </citation>
    <scope>NUCLEOTIDE SEQUENCE</scope>
    <source>
        <strain evidence="2">CHK187-14744</strain>
    </source>
</reference>
<gene>
    <name evidence="2" type="ORF">IAB63_08975</name>
</gene>
<evidence type="ECO:0000313" key="3">
    <source>
        <dbReference type="Proteomes" id="UP000824164"/>
    </source>
</evidence>
<proteinExistence type="predicted"/>
<comment type="caution">
    <text evidence="2">The sequence shown here is derived from an EMBL/GenBank/DDBJ whole genome shotgun (WGS) entry which is preliminary data.</text>
</comment>
<keyword evidence="1" id="KW-0812">Transmembrane</keyword>
<protein>
    <submittedName>
        <fullName evidence="2">Type II secretion system F family protein</fullName>
    </submittedName>
</protein>
<feature type="transmembrane region" description="Helical" evidence="1">
    <location>
        <begin position="260"/>
        <end position="278"/>
    </location>
</feature>
<keyword evidence="1" id="KW-1133">Transmembrane helix</keyword>
<dbReference type="EMBL" id="DVLT01000055">
    <property type="protein sequence ID" value="HIU03371.1"/>
    <property type="molecule type" value="Genomic_DNA"/>
</dbReference>
<evidence type="ECO:0000256" key="1">
    <source>
        <dbReference type="SAM" id="Phobius"/>
    </source>
</evidence>
<dbReference type="PANTHER" id="PTHR35007">
    <property type="entry name" value="INTEGRAL MEMBRANE PROTEIN-RELATED"/>
    <property type="match status" value="1"/>
</dbReference>
<dbReference type="Proteomes" id="UP000824164">
    <property type="component" value="Unassembled WGS sequence"/>
</dbReference>
<dbReference type="AlphaFoldDB" id="A0A9D1HHP9"/>
<evidence type="ECO:0000313" key="2">
    <source>
        <dbReference type="EMBL" id="HIU03371.1"/>
    </source>
</evidence>
<keyword evidence="1" id="KW-0472">Membrane</keyword>
<sequence>MKREKISGWLWRHVIRKKVAAVMRRMYPEDRMNRHLMDFYGRKFKMLMVGLGILMIFSGILTVSEYVRLHKEQTKLIRASPGSGEIIYHLTVSDGEYYEDQEVDIHVPARLLDEKELEEWFSLGWEWVSSHWLGENESASQVYSDLDFTTEIPEYDMTVQWRPENTAWVRSDGTVTDEAYESAPVTTRVFITLQCQGETREHVEEITLQKPVLLPAQAGMKEIMDAVNDKIEATATEETLSLPTSVDGRKLTWKTVPDHMGIKFLIFGCLCLAVFFFYKDEQVIRQFDARSRELERAYPEIVYRLVLLMGAGLTIRRAWEKVVEKGLDQDGSSGMPRTAYKEMERTIQEMNRGITERQAYVNFGRRCGSPAYMRLAALLVQQLQKGTKGSTRLLLNEAEEAEIMRRENARKMGEQASLKMLFPLILLMGIIFAILIYPAVVSFKI</sequence>
<reference evidence="2" key="2">
    <citation type="journal article" date="2021" name="PeerJ">
        <title>Extensive microbial diversity within the chicken gut microbiome revealed by metagenomics and culture.</title>
        <authorList>
            <person name="Gilroy R."/>
            <person name="Ravi A."/>
            <person name="Getino M."/>
            <person name="Pursley I."/>
            <person name="Horton D.L."/>
            <person name="Alikhan N.F."/>
            <person name="Baker D."/>
            <person name="Gharbi K."/>
            <person name="Hall N."/>
            <person name="Watson M."/>
            <person name="Adriaenssens E.M."/>
            <person name="Foster-Nyarko E."/>
            <person name="Jarju S."/>
            <person name="Secka A."/>
            <person name="Antonio M."/>
            <person name="Oren A."/>
            <person name="Chaudhuri R.R."/>
            <person name="La Ragione R."/>
            <person name="Hildebrand F."/>
            <person name="Pallen M.J."/>
        </authorList>
    </citation>
    <scope>NUCLEOTIDE SEQUENCE</scope>
    <source>
        <strain evidence="2">CHK187-14744</strain>
    </source>
</reference>
<feature type="transmembrane region" description="Helical" evidence="1">
    <location>
        <begin position="420"/>
        <end position="440"/>
    </location>
</feature>
<organism evidence="2 3">
    <name type="scientific">Candidatus Onthocola gallistercoris</name>
    <dbReference type="NCBI Taxonomy" id="2840876"/>
    <lineage>
        <taxon>Bacteria</taxon>
        <taxon>Bacillati</taxon>
        <taxon>Bacillota</taxon>
        <taxon>Bacilli</taxon>
        <taxon>Candidatus Onthocola</taxon>
    </lineage>
</organism>